<reference evidence="1 2" key="1">
    <citation type="submission" date="2016-10" db="EMBL/GenBank/DDBJ databases">
        <authorList>
            <person name="de Groot N.N."/>
        </authorList>
    </citation>
    <scope>NUCLEOTIDE SEQUENCE [LARGE SCALE GENOMIC DNA]</scope>
    <source>
        <strain evidence="1 2">DSM 23421</strain>
    </source>
</reference>
<proteinExistence type="predicted"/>
<protein>
    <submittedName>
        <fullName evidence="1">Uncharacterized protein</fullName>
    </submittedName>
</protein>
<evidence type="ECO:0000313" key="1">
    <source>
        <dbReference type="EMBL" id="SDF00268.1"/>
    </source>
</evidence>
<dbReference type="RefSeq" id="WP_091872992.1">
    <property type="nucleotide sequence ID" value="NZ_FNAO01000009.1"/>
</dbReference>
<dbReference type="Proteomes" id="UP000199109">
    <property type="component" value="Unassembled WGS sequence"/>
</dbReference>
<dbReference type="AlphaFoldDB" id="A0A1G7HIP9"/>
<organism evidence="1 2">
    <name type="scientific">Pricia antarctica</name>
    <dbReference type="NCBI Taxonomy" id="641691"/>
    <lineage>
        <taxon>Bacteria</taxon>
        <taxon>Pseudomonadati</taxon>
        <taxon>Bacteroidota</taxon>
        <taxon>Flavobacteriia</taxon>
        <taxon>Flavobacteriales</taxon>
        <taxon>Flavobacteriaceae</taxon>
        <taxon>Pricia</taxon>
    </lineage>
</organism>
<dbReference type="EMBL" id="FNAO01000009">
    <property type="protein sequence ID" value="SDF00268.1"/>
    <property type="molecule type" value="Genomic_DNA"/>
</dbReference>
<accession>A0A1G7HIP9</accession>
<gene>
    <name evidence="1" type="ORF">SAMN05421636_109189</name>
</gene>
<evidence type="ECO:0000313" key="2">
    <source>
        <dbReference type="Proteomes" id="UP000199109"/>
    </source>
</evidence>
<sequence>MEKVSLSELALQKNAGRRTLFETEELCLYTGIKNVAIIVKNHSDRVYNAHQKVTFPIIVYVPQF</sequence>
<keyword evidence="2" id="KW-1185">Reference proteome</keyword>
<dbReference type="STRING" id="641691.SAMN05421636_109189"/>
<name>A0A1G7HIP9_9FLAO</name>